<feature type="region of interest" description="Disordered" evidence="1">
    <location>
        <begin position="1"/>
        <end position="26"/>
    </location>
</feature>
<name>A0A6C0LSB7_9ZZZZ</name>
<sequence>MNKTKSKHHHKRQTKRKKNKGGIPPYNVSTIQQPFIANTEIISFYIKLLNEPSFMENIIMKHQTFINSLTPTNIESKMNYMDRTNRDCIHFIKATIHWIFFQNSERVFEKLMNILIQCYKHTDFTQNSFPIFMDKFNKEIVELQNRNENTTFLEIIYKLCKTTPNIDTLFSENIKSNIESNTRTICLLQGLKTNSNNGNVSYKIVNFGFNYAMYGEIGIFGYIFGLANFFHCAAHG</sequence>
<feature type="compositionally biased region" description="Basic residues" evidence="1">
    <location>
        <begin position="1"/>
        <end position="20"/>
    </location>
</feature>
<evidence type="ECO:0000256" key="1">
    <source>
        <dbReference type="SAM" id="MobiDB-lite"/>
    </source>
</evidence>
<organism evidence="2">
    <name type="scientific">viral metagenome</name>
    <dbReference type="NCBI Taxonomy" id="1070528"/>
    <lineage>
        <taxon>unclassified sequences</taxon>
        <taxon>metagenomes</taxon>
        <taxon>organismal metagenomes</taxon>
    </lineage>
</organism>
<accession>A0A6C0LSB7</accession>
<protein>
    <submittedName>
        <fullName evidence="2">Uncharacterized protein</fullName>
    </submittedName>
</protein>
<dbReference type="EMBL" id="MN740540">
    <property type="protein sequence ID" value="QHU32454.1"/>
    <property type="molecule type" value="Genomic_DNA"/>
</dbReference>
<dbReference type="AlphaFoldDB" id="A0A6C0LSB7"/>
<reference evidence="2" key="1">
    <citation type="journal article" date="2020" name="Nature">
        <title>Giant virus diversity and host interactions through global metagenomics.</title>
        <authorList>
            <person name="Schulz F."/>
            <person name="Roux S."/>
            <person name="Paez-Espino D."/>
            <person name="Jungbluth S."/>
            <person name="Walsh D.A."/>
            <person name="Denef V.J."/>
            <person name="McMahon K.D."/>
            <person name="Konstantinidis K.T."/>
            <person name="Eloe-Fadrosh E.A."/>
            <person name="Kyrpides N.C."/>
            <person name="Woyke T."/>
        </authorList>
    </citation>
    <scope>NUCLEOTIDE SEQUENCE</scope>
    <source>
        <strain evidence="2">GVMAG-M-3300027969-2</strain>
    </source>
</reference>
<evidence type="ECO:0000313" key="2">
    <source>
        <dbReference type="EMBL" id="QHU32454.1"/>
    </source>
</evidence>
<proteinExistence type="predicted"/>